<dbReference type="GO" id="GO:0005829">
    <property type="term" value="C:cytosol"/>
    <property type="evidence" value="ECO:0007669"/>
    <property type="project" value="TreeGrafter"/>
</dbReference>
<keyword evidence="1" id="KW-0805">Transcription regulation</keyword>
<accession>A0A1H3QK65</accession>
<dbReference type="GO" id="GO:0000976">
    <property type="term" value="F:transcription cis-regulatory region binding"/>
    <property type="evidence" value="ECO:0007669"/>
    <property type="project" value="TreeGrafter"/>
</dbReference>
<dbReference type="PROSITE" id="PS01124">
    <property type="entry name" value="HTH_ARAC_FAMILY_2"/>
    <property type="match status" value="1"/>
</dbReference>
<evidence type="ECO:0000259" key="4">
    <source>
        <dbReference type="PROSITE" id="PS01124"/>
    </source>
</evidence>
<evidence type="ECO:0000256" key="3">
    <source>
        <dbReference type="ARBA" id="ARBA00023163"/>
    </source>
</evidence>
<keyword evidence="6" id="KW-1185">Reference proteome</keyword>
<dbReference type="AlphaFoldDB" id="A0A1H3QK65"/>
<dbReference type="GO" id="GO:0003700">
    <property type="term" value="F:DNA-binding transcription factor activity"/>
    <property type="evidence" value="ECO:0007669"/>
    <property type="project" value="InterPro"/>
</dbReference>
<name>A0A1H3QK65_9PSEU</name>
<evidence type="ECO:0000256" key="2">
    <source>
        <dbReference type="ARBA" id="ARBA00023125"/>
    </source>
</evidence>
<gene>
    <name evidence="5" type="ORF">SAMN05216215_104838</name>
</gene>
<dbReference type="Gene3D" id="1.10.10.60">
    <property type="entry name" value="Homeodomain-like"/>
    <property type="match status" value="1"/>
</dbReference>
<dbReference type="PANTHER" id="PTHR47894:SF4">
    <property type="entry name" value="HTH-TYPE TRANSCRIPTIONAL REGULATOR GADX"/>
    <property type="match status" value="1"/>
</dbReference>
<dbReference type="SUPFAM" id="SSF46689">
    <property type="entry name" value="Homeodomain-like"/>
    <property type="match status" value="1"/>
</dbReference>
<dbReference type="SMART" id="SM00342">
    <property type="entry name" value="HTH_ARAC"/>
    <property type="match status" value="1"/>
</dbReference>
<keyword evidence="3" id="KW-0804">Transcription</keyword>
<dbReference type="EMBL" id="FNOK01000048">
    <property type="protein sequence ID" value="SDZ13994.1"/>
    <property type="molecule type" value="Genomic_DNA"/>
</dbReference>
<dbReference type="OrthoDB" id="5241536at2"/>
<dbReference type="InterPro" id="IPR018060">
    <property type="entry name" value="HTH_AraC"/>
</dbReference>
<proteinExistence type="predicted"/>
<protein>
    <submittedName>
        <fullName evidence="5">AraC-type DNA-binding protein</fullName>
    </submittedName>
</protein>
<evidence type="ECO:0000313" key="6">
    <source>
        <dbReference type="Proteomes" id="UP000199529"/>
    </source>
</evidence>
<feature type="domain" description="HTH araC/xylS-type" evidence="4">
    <location>
        <begin position="232"/>
        <end position="330"/>
    </location>
</feature>
<reference evidence="6" key="1">
    <citation type="submission" date="2016-10" db="EMBL/GenBank/DDBJ databases">
        <authorList>
            <person name="Varghese N."/>
            <person name="Submissions S."/>
        </authorList>
    </citation>
    <scope>NUCLEOTIDE SEQUENCE [LARGE SCALE GENOMIC DNA]</scope>
    <source>
        <strain evidence="6">CGMCC 4.3530</strain>
    </source>
</reference>
<dbReference type="InterPro" id="IPR009057">
    <property type="entry name" value="Homeodomain-like_sf"/>
</dbReference>
<dbReference type="Proteomes" id="UP000199529">
    <property type="component" value="Unassembled WGS sequence"/>
</dbReference>
<dbReference type="Pfam" id="PF12833">
    <property type="entry name" value="HTH_18"/>
    <property type="match status" value="1"/>
</dbReference>
<dbReference type="RefSeq" id="WP_093274459.1">
    <property type="nucleotide sequence ID" value="NZ_FNOK01000048.1"/>
</dbReference>
<dbReference type="STRING" id="418495.SAMN05216215_104838"/>
<evidence type="ECO:0000313" key="5">
    <source>
        <dbReference type="EMBL" id="SDZ13994.1"/>
    </source>
</evidence>
<sequence length="331" mass="37427">MKPLARYASLNSYIDVSRSVGIEPIRLMRGVGLDPAGMALQDRWIPAVSVARLLERSAAESGHQDFALQLAERRRFANLGPLGLVIREEPDVRSALTILVRHEHMYNEALRMNMVVRNGLATIRIGFELGEQTETRQAAELALGTLHRLLRDFLGSLWQPIAVCFTHCAPADASTHRRVFGSTAKFEQEFNGITFYAHDLDVPNKRSDPQMRNYAYQILDSLDSQGETTTSSRVRELIEILLPTGRCSVEQVARSLGVDRRTVHRHLADAGETFSSILDATRAELAENLVENRRYSMTEIAELLSFSTPGNFSRWFRRRFGCSPGQWRNRK</sequence>
<dbReference type="PANTHER" id="PTHR47894">
    <property type="entry name" value="HTH-TYPE TRANSCRIPTIONAL REGULATOR GADX"/>
    <property type="match status" value="1"/>
</dbReference>
<dbReference type="InterPro" id="IPR032687">
    <property type="entry name" value="AraC-type_N"/>
</dbReference>
<dbReference type="Pfam" id="PF12625">
    <property type="entry name" value="Arabinose_bd"/>
    <property type="match status" value="1"/>
</dbReference>
<evidence type="ECO:0000256" key="1">
    <source>
        <dbReference type="ARBA" id="ARBA00023015"/>
    </source>
</evidence>
<organism evidence="5 6">
    <name type="scientific">Saccharopolyspora shandongensis</name>
    <dbReference type="NCBI Taxonomy" id="418495"/>
    <lineage>
        <taxon>Bacteria</taxon>
        <taxon>Bacillati</taxon>
        <taxon>Actinomycetota</taxon>
        <taxon>Actinomycetes</taxon>
        <taxon>Pseudonocardiales</taxon>
        <taxon>Pseudonocardiaceae</taxon>
        <taxon>Saccharopolyspora</taxon>
    </lineage>
</organism>
<keyword evidence="2 5" id="KW-0238">DNA-binding</keyword>